<gene>
    <name evidence="4" type="ORF">HHI36_012980</name>
</gene>
<comment type="subcellular location">
    <subcellularLocation>
        <location evidence="1">Nucleus</location>
    </subcellularLocation>
</comment>
<evidence type="ECO:0000313" key="4">
    <source>
        <dbReference type="EMBL" id="KAL3277640.1"/>
    </source>
</evidence>
<feature type="compositionally biased region" description="Polar residues" evidence="2">
    <location>
        <begin position="187"/>
        <end position="198"/>
    </location>
</feature>
<dbReference type="Proteomes" id="UP001516400">
    <property type="component" value="Unassembled WGS sequence"/>
</dbReference>
<feature type="domain" description="HTH psq-type" evidence="3">
    <location>
        <begin position="11"/>
        <end position="48"/>
    </location>
</feature>
<comment type="caution">
    <text evidence="4">The sequence shown here is derived from an EMBL/GenBank/DDBJ whole genome shotgun (WGS) entry which is preliminary data.</text>
</comment>
<dbReference type="Gene3D" id="1.10.10.60">
    <property type="entry name" value="Homeodomain-like"/>
    <property type="match status" value="1"/>
</dbReference>
<dbReference type="AlphaFoldDB" id="A0ABD2NGV8"/>
<dbReference type="EMBL" id="JABFTP020000103">
    <property type="protein sequence ID" value="KAL3277640.1"/>
    <property type="molecule type" value="Genomic_DNA"/>
</dbReference>
<keyword evidence="5" id="KW-1185">Reference proteome</keyword>
<name>A0ABD2NGV8_9CUCU</name>
<dbReference type="Pfam" id="PF05225">
    <property type="entry name" value="HTH_psq"/>
    <property type="match status" value="1"/>
</dbReference>
<evidence type="ECO:0000256" key="2">
    <source>
        <dbReference type="SAM" id="MobiDB-lite"/>
    </source>
</evidence>
<organism evidence="4 5">
    <name type="scientific">Cryptolaemus montrouzieri</name>
    <dbReference type="NCBI Taxonomy" id="559131"/>
    <lineage>
        <taxon>Eukaryota</taxon>
        <taxon>Metazoa</taxon>
        <taxon>Ecdysozoa</taxon>
        <taxon>Arthropoda</taxon>
        <taxon>Hexapoda</taxon>
        <taxon>Insecta</taxon>
        <taxon>Pterygota</taxon>
        <taxon>Neoptera</taxon>
        <taxon>Endopterygota</taxon>
        <taxon>Coleoptera</taxon>
        <taxon>Polyphaga</taxon>
        <taxon>Cucujiformia</taxon>
        <taxon>Coccinelloidea</taxon>
        <taxon>Coccinellidae</taxon>
        <taxon>Scymninae</taxon>
        <taxon>Scymnini</taxon>
        <taxon>Cryptolaemus</taxon>
    </lineage>
</organism>
<evidence type="ECO:0000259" key="3">
    <source>
        <dbReference type="Pfam" id="PF05225"/>
    </source>
</evidence>
<dbReference type="InterPro" id="IPR009057">
    <property type="entry name" value="Homeodomain-like_sf"/>
</dbReference>
<evidence type="ECO:0000256" key="1">
    <source>
        <dbReference type="ARBA" id="ARBA00004123"/>
    </source>
</evidence>
<dbReference type="GO" id="GO:0005634">
    <property type="term" value="C:nucleus"/>
    <property type="evidence" value="ECO:0007669"/>
    <property type="project" value="UniProtKB-SubCell"/>
</dbReference>
<feature type="region of interest" description="Disordered" evidence="2">
    <location>
        <begin position="161"/>
        <end position="251"/>
    </location>
</feature>
<reference evidence="4 5" key="1">
    <citation type="journal article" date="2021" name="BMC Biol.">
        <title>Horizontally acquired antibacterial genes associated with adaptive radiation of ladybird beetles.</title>
        <authorList>
            <person name="Li H.S."/>
            <person name="Tang X.F."/>
            <person name="Huang Y.H."/>
            <person name="Xu Z.Y."/>
            <person name="Chen M.L."/>
            <person name="Du X.Y."/>
            <person name="Qiu B.Y."/>
            <person name="Chen P.T."/>
            <person name="Zhang W."/>
            <person name="Slipinski A."/>
            <person name="Escalona H.E."/>
            <person name="Waterhouse R.M."/>
            <person name="Zwick A."/>
            <person name="Pang H."/>
        </authorList>
    </citation>
    <scope>NUCLEOTIDE SEQUENCE [LARGE SCALE GENOMIC DNA]</scope>
    <source>
        <strain evidence="4">SYSU2018</strain>
    </source>
</reference>
<dbReference type="SUPFAM" id="SSF46689">
    <property type="entry name" value="Homeodomain-like"/>
    <property type="match status" value="1"/>
</dbReference>
<feature type="compositionally biased region" description="Low complexity" evidence="2">
    <location>
        <begin position="202"/>
        <end position="212"/>
    </location>
</feature>
<accession>A0ABD2NGV8</accession>
<sequence length="251" mass="27820">MPPIKRKTWDHAAMIQAVNAVRRKEIGYLRAAKQFGVPKGTLERYVKRMSAQKILSSIYEATKAYYSQEIETWLRNNSGRTLTNKYVARLFGAAYEKAATMTNSVNGFRKAGLFPCNRHIFTDEEFSIFNDGDEEQDLLNVQRNDENADLEDTSCVLTSIENQSEPTEILPNSGITNDNPSDEYQGLASSKTASTASVYDNPVPSTSSSVSPFALKPVPRLPKNNSSSKKTRTGAASIITASPYKKSLEES</sequence>
<proteinExistence type="predicted"/>
<protein>
    <recommendedName>
        <fullName evidence="3">HTH psq-type domain-containing protein</fullName>
    </recommendedName>
</protein>
<dbReference type="InterPro" id="IPR007889">
    <property type="entry name" value="HTH_Psq"/>
</dbReference>
<evidence type="ECO:0000313" key="5">
    <source>
        <dbReference type="Proteomes" id="UP001516400"/>
    </source>
</evidence>